<evidence type="ECO:0000313" key="1">
    <source>
        <dbReference type="EMBL" id="KAF9790311.1"/>
    </source>
</evidence>
<accession>A0A9P6LAN4</accession>
<keyword evidence="2" id="KW-1185">Reference proteome</keyword>
<reference evidence="1" key="2">
    <citation type="submission" date="2020-11" db="EMBL/GenBank/DDBJ databases">
        <authorList>
            <consortium name="DOE Joint Genome Institute"/>
            <person name="Kuo A."/>
            <person name="Miyauchi S."/>
            <person name="Kiss E."/>
            <person name="Drula E."/>
            <person name="Kohler A."/>
            <person name="Sanchez-Garcia M."/>
            <person name="Andreopoulos B."/>
            <person name="Barry K.W."/>
            <person name="Bonito G."/>
            <person name="Buee M."/>
            <person name="Carver A."/>
            <person name="Chen C."/>
            <person name="Cichocki N."/>
            <person name="Clum A."/>
            <person name="Culley D."/>
            <person name="Crous P.W."/>
            <person name="Fauchery L."/>
            <person name="Girlanda M."/>
            <person name="Hayes R."/>
            <person name="Keri Z."/>
            <person name="Labutti K."/>
            <person name="Lipzen A."/>
            <person name="Lombard V."/>
            <person name="Magnuson J."/>
            <person name="Maillard F."/>
            <person name="Morin E."/>
            <person name="Murat C."/>
            <person name="Nolan M."/>
            <person name="Ohm R."/>
            <person name="Pangilinan J."/>
            <person name="Pereira M."/>
            <person name="Perotto S."/>
            <person name="Peter M."/>
            <person name="Riley R."/>
            <person name="Sitrit Y."/>
            <person name="Stielow B."/>
            <person name="Szollosi G."/>
            <person name="Zifcakova L."/>
            <person name="Stursova M."/>
            <person name="Spatafora J.W."/>
            <person name="Tedersoo L."/>
            <person name="Vaario L.-M."/>
            <person name="Yamada A."/>
            <person name="Yan M."/>
            <person name="Wang P."/>
            <person name="Xu J."/>
            <person name="Bruns T."/>
            <person name="Baldrian P."/>
            <person name="Vilgalys R."/>
            <person name="Henrissat B."/>
            <person name="Grigoriev I.V."/>
            <person name="Hibbett D."/>
            <person name="Nagy L.G."/>
            <person name="Martin F.M."/>
        </authorList>
    </citation>
    <scope>NUCLEOTIDE SEQUENCE</scope>
    <source>
        <strain evidence="1">UH-Tt-Lm1</strain>
    </source>
</reference>
<evidence type="ECO:0000313" key="2">
    <source>
        <dbReference type="Proteomes" id="UP000736335"/>
    </source>
</evidence>
<sequence length="218" mass="23808">MESCPILGVGTGCPFELVSNGAYQVSNCVPAAEQLYLARSFTFNILLGIMKDDWNIVFVNCKMRHVTKLLGLKFRFTIIGSSTPGSSSFNSLTEVKAFKDRLRRENINLTLGRPSFSYGFFVLSEETAEHMSFICVKGSDMRDKQAYPEFWEMDSFPCVLVMGSIASLLILGANAETSSSSKSINSTGIAKGAAWYNIAPVAMGEMGRGEGETGGMER</sequence>
<dbReference type="Proteomes" id="UP000736335">
    <property type="component" value="Unassembled WGS sequence"/>
</dbReference>
<organism evidence="1 2">
    <name type="scientific">Thelephora terrestris</name>
    <dbReference type="NCBI Taxonomy" id="56493"/>
    <lineage>
        <taxon>Eukaryota</taxon>
        <taxon>Fungi</taxon>
        <taxon>Dikarya</taxon>
        <taxon>Basidiomycota</taxon>
        <taxon>Agaricomycotina</taxon>
        <taxon>Agaricomycetes</taxon>
        <taxon>Thelephorales</taxon>
        <taxon>Thelephoraceae</taxon>
        <taxon>Thelephora</taxon>
    </lineage>
</organism>
<protein>
    <submittedName>
        <fullName evidence="1">Uncharacterized protein</fullName>
    </submittedName>
</protein>
<reference evidence="1" key="1">
    <citation type="journal article" date="2020" name="Nat. Commun.">
        <title>Large-scale genome sequencing of mycorrhizal fungi provides insights into the early evolution of symbiotic traits.</title>
        <authorList>
            <person name="Miyauchi S."/>
            <person name="Kiss E."/>
            <person name="Kuo A."/>
            <person name="Drula E."/>
            <person name="Kohler A."/>
            <person name="Sanchez-Garcia M."/>
            <person name="Morin E."/>
            <person name="Andreopoulos B."/>
            <person name="Barry K.W."/>
            <person name="Bonito G."/>
            <person name="Buee M."/>
            <person name="Carver A."/>
            <person name="Chen C."/>
            <person name="Cichocki N."/>
            <person name="Clum A."/>
            <person name="Culley D."/>
            <person name="Crous P.W."/>
            <person name="Fauchery L."/>
            <person name="Girlanda M."/>
            <person name="Hayes R.D."/>
            <person name="Keri Z."/>
            <person name="LaButti K."/>
            <person name="Lipzen A."/>
            <person name="Lombard V."/>
            <person name="Magnuson J."/>
            <person name="Maillard F."/>
            <person name="Murat C."/>
            <person name="Nolan M."/>
            <person name="Ohm R.A."/>
            <person name="Pangilinan J."/>
            <person name="Pereira M.F."/>
            <person name="Perotto S."/>
            <person name="Peter M."/>
            <person name="Pfister S."/>
            <person name="Riley R."/>
            <person name="Sitrit Y."/>
            <person name="Stielow J.B."/>
            <person name="Szollosi G."/>
            <person name="Zifcakova L."/>
            <person name="Stursova M."/>
            <person name="Spatafora J.W."/>
            <person name="Tedersoo L."/>
            <person name="Vaario L.M."/>
            <person name="Yamada A."/>
            <person name="Yan M."/>
            <person name="Wang P."/>
            <person name="Xu J."/>
            <person name="Bruns T."/>
            <person name="Baldrian P."/>
            <person name="Vilgalys R."/>
            <person name="Dunand C."/>
            <person name="Henrissat B."/>
            <person name="Grigoriev I.V."/>
            <person name="Hibbett D."/>
            <person name="Nagy L.G."/>
            <person name="Martin F.M."/>
        </authorList>
    </citation>
    <scope>NUCLEOTIDE SEQUENCE</scope>
    <source>
        <strain evidence="1">UH-Tt-Lm1</strain>
    </source>
</reference>
<gene>
    <name evidence="1" type="ORF">BJ322DRAFT_1017055</name>
</gene>
<comment type="caution">
    <text evidence="1">The sequence shown here is derived from an EMBL/GenBank/DDBJ whole genome shotgun (WGS) entry which is preliminary data.</text>
</comment>
<dbReference type="AlphaFoldDB" id="A0A9P6LAN4"/>
<dbReference type="EMBL" id="WIUZ02000002">
    <property type="protein sequence ID" value="KAF9790311.1"/>
    <property type="molecule type" value="Genomic_DNA"/>
</dbReference>
<proteinExistence type="predicted"/>
<name>A0A9P6LAN4_9AGAM</name>